<feature type="compositionally biased region" description="Low complexity" evidence="1">
    <location>
        <begin position="114"/>
        <end position="127"/>
    </location>
</feature>
<dbReference type="Proteomes" id="UP000754883">
    <property type="component" value="Unassembled WGS sequence"/>
</dbReference>
<reference evidence="3" key="1">
    <citation type="submission" date="2019-06" db="EMBL/GenBank/DDBJ databases">
        <authorList>
            <person name="Broberg M."/>
        </authorList>
    </citation>
    <scope>NUCLEOTIDE SEQUENCE [LARGE SCALE GENOMIC DNA]</scope>
</reference>
<accession>A0A9N9UHE3</accession>
<evidence type="ECO:0000313" key="2">
    <source>
        <dbReference type="EMBL" id="CAG9990829.1"/>
    </source>
</evidence>
<feature type="compositionally biased region" description="Polar residues" evidence="1">
    <location>
        <begin position="87"/>
        <end position="109"/>
    </location>
</feature>
<reference evidence="2 3" key="2">
    <citation type="submission" date="2021-10" db="EMBL/GenBank/DDBJ databases">
        <authorList>
            <person name="Piombo E."/>
        </authorList>
    </citation>
    <scope>NUCLEOTIDE SEQUENCE [LARGE SCALE GENOMIC DNA]</scope>
</reference>
<proteinExistence type="predicted"/>
<name>A0A9N9UHE3_9HYPO</name>
<gene>
    <name evidence="2" type="ORF">CBYS24578_00007071</name>
</gene>
<sequence length="975" mass="107971">MQSVGSVSLAAGANPSFRPPTARGHAPRLSTDSQGSSGSARQPAQQHSTTPGPQHRASAPVSAWSPAPGANPSFRPPTVRGHAPRLSTDSQGSSSSARQPAHQHSTTPGPQHRASAPVSAWSPAPGANPSFRPPTVRGHAPRLSTDSQGSSSSARQPAQQHSGTAGAQGLSIGPQGSTPKPPQTSARSTAPAPPAQQLRPPPAVSKPPVQQPQHQSQPQQQPTQPPAAPAQGASARQAHQAQDSHPGHAQIRALVVTSAWQYDDTAEYVTEPAMRYSIPEECKVMGVVQFEKGNEGYHQATDSTGKWCKAVFKRGKAKLYVLIPTDRVKIGALSKTIEQRLDESKEVKLYPFADVTGDTPLVRFIRSFWSGMRAQQATLHQCYISEIQLTAMFSDQNFISNIDAITSSFITVVRHSIEHGKITAASLVQLPKVTDQWPPRGMKCIYLRVYTHQDPDHINIEDYATYSGQSFRVQTRDIEHQNETEKNKTGHPHYRRARASPKDHRHMIPVMLFDPSTSHTLIDMAEETAVVLFNCVHSLGYTDNLPAVQKLNILKSKIATEARQASSWPKLGVRGCNIRSPIMGIGGTPYYGISTPAAFPGDRGRTIYRRAAFAIGHPNDTGHHVSLLLQRDGVETRYAFTLSSERFNRTYSRTKVPGYIVFEIMHDGRPHETPWIRCPRVGTFKNFDSPSRLGVRFEWFEESTNKWQSVTSHQRFYRGNFAAGLEKKDEYTALKSWHNANDIIRALEGITYSNPSGDFPASVSVGMKDIVMLESNHLEQTASWVQRKGRTEPIPERASFQYNAEMLEKDVDGPESDTIVCLTSVPQSDEFWNRTPENYARRAISAQVPKKCDFTMYMASRSKTNRAPYQHIPPNAQNRYCSCQRCMVLNRPCTFTSPFFRRVHWGEGPPYLTKEMAVIALCPTGPHRHLAFYQSEIVEYQEVDTPYGGKEFLQTALNLADDLEIEGEESGPEDE</sequence>
<feature type="region of interest" description="Disordered" evidence="1">
    <location>
        <begin position="481"/>
        <end position="501"/>
    </location>
</feature>
<feature type="region of interest" description="Disordered" evidence="1">
    <location>
        <begin position="1"/>
        <end position="247"/>
    </location>
</feature>
<feature type="compositionally biased region" description="Low complexity" evidence="1">
    <location>
        <begin position="229"/>
        <end position="238"/>
    </location>
</feature>
<dbReference type="OrthoDB" id="5154081at2759"/>
<protein>
    <submittedName>
        <fullName evidence="2">Uncharacterized protein</fullName>
    </submittedName>
</protein>
<feature type="compositionally biased region" description="Polar residues" evidence="1">
    <location>
        <begin position="30"/>
        <end position="52"/>
    </location>
</feature>
<keyword evidence="3" id="KW-1185">Reference proteome</keyword>
<feature type="compositionally biased region" description="Pro residues" evidence="1">
    <location>
        <begin position="191"/>
        <end position="205"/>
    </location>
</feature>
<comment type="caution">
    <text evidence="2">The sequence shown here is derived from an EMBL/GenBank/DDBJ whole genome shotgun (WGS) entry which is preliminary data.</text>
</comment>
<feature type="compositionally biased region" description="Basic residues" evidence="1">
    <location>
        <begin position="489"/>
        <end position="501"/>
    </location>
</feature>
<feature type="compositionally biased region" description="Polar residues" evidence="1">
    <location>
        <begin position="144"/>
        <end position="165"/>
    </location>
</feature>
<feature type="compositionally biased region" description="Low complexity" evidence="1">
    <location>
        <begin position="207"/>
        <end position="222"/>
    </location>
</feature>
<evidence type="ECO:0000313" key="3">
    <source>
        <dbReference type="Proteomes" id="UP000754883"/>
    </source>
</evidence>
<feature type="compositionally biased region" description="Low complexity" evidence="1">
    <location>
        <begin position="57"/>
        <end position="70"/>
    </location>
</feature>
<dbReference type="EMBL" id="CABFNO020001476">
    <property type="protein sequence ID" value="CAG9990829.1"/>
    <property type="molecule type" value="Genomic_DNA"/>
</dbReference>
<evidence type="ECO:0000256" key="1">
    <source>
        <dbReference type="SAM" id="MobiDB-lite"/>
    </source>
</evidence>
<dbReference type="AlphaFoldDB" id="A0A9N9UHE3"/>
<organism evidence="2 3">
    <name type="scientific">Clonostachys byssicola</name>
    <dbReference type="NCBI Taxonomy" id="160290"/>
    <lineage>
        <taxon>Eukaryota</taxon>
        <taxon>Fungi</taxon>
        <taxon>Dikarya</taxon>
        <taxon>Ascomycota</taxon>
        <taxon>Pezizomycotina</taxon>
        <taxon>Sordariomycetes</taxon>
        <taxon>Hypocreomycetidae</taxon>
        <taxon>Hypocreales</taxon>
        <taxon>Bionectriaceae</taxon>
        <taxon>Clonostachys</taxon>
    </lineage>
</organism>